<evidence type="ECO:0000313" key="6">
    <source>
        <dbReference type="WormBase" id="Bm458"/>
    </source>
</evidence>
<dbReference type="EMBL" id="CAAKNF010000001">
    <property type="protein sequence ID" value="VIO99669.1"/>
    <property type="molecule type" value="Genomic_DNA"/>
</dbReference>
<evidence type="ECO:0000313" key="2">
    <source>
        <dbReference type="EMBL" id="CDP95817.1"/>
    </source>
</evidence>
<evidence type="ECO:0000313" key="3">
    <source>
        <dbReference type="EMBL" id="VIO99669.1"/>
    </source>
</evidence>
<dbReference type="AlphaFoldDB" id="A0A0K0JFA8"/>
<reference evidence="5" key="4">
    <citation type="submission" date="2019-12" db="UniProtKB">
        <authorList>
            <consortium name="WormBaseParasite"/>
        </authorList>
    </citation>
    <scope>IDENTIFICATION</scope>
</reference>
<dbReference type="Proteomes" id="UP000006672">
    <property type="component" value="Unassembled WGS sequence"/>
</dbReference>
<dbReference type="CTD" id="66059818"/>
<dbReference type="KEGG" id="bmy:BM_BM458"/>
<dbReference type="GeneID" id="66059818"/>
<evidence type="ECO:0000256" key="1">
    <source>
        <dbReference type="SAM" id="MobiDB-lite"/>
    </source>
</evidence>
<evidence type="ECO:0000313" key="5">
    <source>
        <dbReference type="WBParaSite" id="Bm458.1"/>
    </source>
</evidence>
<accession>A0A4E9FR55</accession>
<evidence type="ECO:0000313" key="4">
    <source>
        <dbReference type="Proteomes" id="UP000006672"/>
    </source>
</evidence>
<dbReference type="WormBase" id="Bm458">
    <property type="protein sequence ID" value="BM33333"/>
    <property type="gene ID" value="WBGene00220719"/>
</dbReference>
<feature type="region of interest" description="Disordered" evidence="1">
    <location>
        <begin position="42"/>
        <end position="75"/>
    </location>
</feature>
<dbReference type="RefSeq" id="XP_042938579.1">
    <property type="nucleotide sequence ID" value="XM_043082645.1"/>
</dbReference>
<dbReference type="WBParaSite" id="Bm458.1">
    <property type="protein sequence ID" value="Bm458.1"/>
    <property type="gene ID" value="WBGene00220719"/>
</dbReference>
<name>A0A0K0JFA8_BRUMA</name>
<accession>A0A0K0JFA8</accession>
<reference evidence="2 4" key="1">
    <citation type="journal article" date="2007" name="Science">
        <title>Draft genome of the filarial nematode parasite Brugia malayi.</title>
        <authorList>
            <person name="Ghedin E."/>
            <person name="Wang S."/>
            <person name="Spiro D."/>
            <person name="Caler E."/>
            <person name="Zhao Q."/>
            <person name="Crabtree J."/>
            <person name="Allen J.E."/>
            <person name="Delcher A.L."/>
            <person name="Guiliano D.B."/>
            <person name="Miranda-Saavedra D."/>
            <person name="Angiuoli S.V."/>
            <person name="Creasy T."/>
            <person name="Amedeo P."/>
            <person name="Haas B."/>
            <person name="El-Sayed N.M."/>
            <person name="Wortman J.R."/>
            <person name="Feldblyum T."/>
            <person name="Tallon L."/>
            <person name="Schatz M."/>
            <person name="Shumway M."/>
            <person name="Koo H."/>
            <person name="Salzberg S.L."/>
            <person name="Schobel S."/>
            <person name="Pertea M."/>
            <person name="Pop M."/>
            <person name="White O."/>
            <person name="Barton G.J."/>
            <person name="Carlow C.K."/>
            <person name="Crawford M.J."/>
            <person name="Daub J."/>
            <person name="Dimmic M.W."/>
            <person name="Estes C.F."/>
            <person name="Foster J.M."/>
            <person name="Ganatra M."/>
            <person name="Gregory W.F."/>
            <person name="Johnson N.M."/>
            <person name="Jin J."/>
            <person name="Komuniecki R."/>
            <person name="Korf I."/>
            <person name="Kumar S."/>
            <person name="Laney S."/>
            <person name="Li B.W."/>
            <person name="Li W."/>
            <person name="Lindblom T.H."/>
            <person name="Lustigman S."/>
            <person name="Ma D."/>
            <person name="Maina C.V."/>
            <person name="Martin D.M."/>
            <person name="McCarter J.P."/>
            <person name="McReynolds L."/>
            <person name="Mitreva M."/>
            <person name="Nutman T.B."/>
            <person name="Parkinson J."/>
            <person name="Peregrin-Alvarez J.M."/>
            <person name="Poole C."/>
            <person name="Ren Q."/>
            <person name="Saunders L."/>
            <person name="Sluder A.E."/>
            <person name="Smith K."/>
            <person name="Stanke M."/>
            <person name="Unnasch T.R."/>
            <person name="Ware J."/>
            <person name="Wei A.D."/>
            <person name="Weil G."/>
            <person name="Williams D.J."/>
            <person name="Zhang Y."/>
            <person name="Williams S.A."/>
            <person name="Fraser-Liggett C."/>
            <person name="Slatko B."/>
            <person name="Blaxter M.L."/>
            <person name="Scott A.L."/>
        </authorList>
    </citation>
    <scope>NUCLEOTIDE SEQUENCE</scope>
    <source>
        <strain evidence="2 4">FR3</strain>
    </source>
</reference>
<keyword evidence="4" id="KW-1185">Reference proteome</keyword>
<reference evidence="3" key="3">
    <citation type="submission" date="2019-04" db="EMBL/GenBank/DDBJ databases">
        <authorList>
            <person name="Howe K."/>
            <person name="Paulini M."/>
            <person name="Williams G."/>
        </authorList>
    </citation>
    <scope>NUCLEOTIDE SEQUENCE [LARGE SCALE GENOMIC DNA]</scope>
    <source>
        <strain evidence="3">FR3</strain>
    </source>
</reference>
<organism evidence="2">
    <name type="scientific">Brugia malayi</name>
    <name type="common">Filarial nematode worm</name>
    <dbReference type="NCBI Taxonomy" id="6279"/>
    <lineage>
        <taxon>Eukaryota</taxon>
        <taxon>Metazoa</taxon>
        <taxon>Ecdysozoa</taxon>
        <taxon>Nematoda</taxon>
        <taxon>Chromadorea</taxon>
        <taxon>Rhabditida</taxon>
        <taxon>Spirurina</taxon>
        <taxon>Spiruromorpha</taxon>
        <taxon>Filarioidea</taxon>
        <taxon>Onchocercidae</taxon>
        <taxon>Brugia</taxon>
    </lineage>
</organism>
<protein>
    <submittedName>
        <fullName evidence="2 5">Bm458</fullName>
    </submittedName>
</protein>
<dbReference type="EMBL" id="LN856954">
    <property type="protein sequence ID" value="CDP95817.1"/>
    <property type="molecule type" value="Genomic_DNA"/>
</dbReference>
<proteinExistence type="predicted"/>
<reference evidence="2" key="2">
    <citation type="submission" date="2012-12" db="EMBL/GenBank/DDBJ databases">
        <authorList>
            <person name="Gao Y.W."/>
            <person name="Fan S.T."/>
            <person name="Sun H.T."/>
            <person name="Wang Z."/>
            <person name="Gao X.L."/>
            <person name="Li Y.G."/>
            <person name="Wang T.C."/>
            <person name="Zhang K."/>
            <person name="Xu W.W."/>
            <person name="Yu Z.J."/>
            <person name="Xia X.Z."/>
        </authorList>
    </citation>
    <scope>NUCLEOTIDE SEQUENCE</scope>
    <source>
        <strain evidence="2">FR3</strain>
    </source>
</reference>
<sequence length="75" mass="9216">MQEPFQMKKRFDEKYCFVWVTQLEEKRKLGTERHFKEHSVEAVLEKENEERVEERERERGRGRETKKKSDLSASQ</sequence>
<gene>
    <name evidence="2 5 6" type="ORF">Bm458</name>
    <name evidence="3" type="ORF">BM_BM458</name>
    <name evidence="2" type="ORF">BM_Bm458</name>
</gene>